<protein>
    <recommendedName>
        <fullName evidence="8">Nicotinamidase</fullName>
        <ecNumber evidence="6">3.5.1.19</ecNumber>
    </recommendedName>
    <alternativeName>
        <fullName evidence="7">Nicotinamide deamidase</fullName>
    </alternativeName>
</protein>
<evidence type="ECO:0000256" key="7">
    <source>
        <dbReference type="ARBA" id="ARBA00043224"/>
    </source>
</evidence>
<dbReference type="AlphaFoldDB" id="A0A364RG14"/>
<evidence type="ECO:0000256" key="5">
    <source>
        <dbReference type="ARBA" id="ARBA00037900"/>
    </source>
</evidence>
<dbReference type="NCBIfam" id="NF008623">
    <property type="entry name" value="PRK11609.1"/>
    <property type="match status" value="1"/>
</dbReference>
<comment type="caution">
    <text evidence="10">The sequence shown here is derived from an EMBL/GenBank/DDBJ whole genome shotgun (WGS) entry which is preliminary data.</text>
</comment>
<dbReference type="GO" id="GO:0046872">
    <property type="term" value="F:metal ion binding"/>
    <property type="evidence" value="ECO:0007669"/>
    <property type="project" value="UniProtKB-KW"/>
</dbReference>
<evidence type="ECO:0000256" key="8">
    <source>
        <dbReference type="ARBA" id="ARBA00072277"/>
    </source>
</evidence>
<dbReference type="EC" id="3.5.1.19" evidence="6"/>
<dbReference type="InterPro" id="IPR052347">
    <property type="entry name" value="Isochorismatase_Nicotinamidase"/>
</dbReference>
<dbReference type="Gene3D" id="3.40.50.850">
    <property type="entry name" value="Isochorismatase-like"/>
    <property type="match status" value="1"/>
</dbReference>
<dbReference type="InterPro" id="IPR000868">
    <property type="entry name" value="Isochorismatase-like_dom"/>
</dbReference>
<feature type="domain" description="Isochorismatase-like" evidence="9">
    <location>
        <begin position="3"/>
        <end position="199"/>
    </location>
</feature>
<gene>
    <name evidence="10" type="ORF">DP923_08480</name>
</gene>
<reference evidence="10 11" key="1">
    <citation type="submission" date="2018-06" db="EMBL/GenBank/DDBJ databases">
        <authorList>
            <person name="Liu Z.-W."/>
        </authorList>
    </citation>
    <scope>NUCLEOTIDE SEQUENCE [LARGE SCALE GENOMIC DNA]</scope>
    <source>
        <strain evidence="10 11">2b14</strain>
    </source>
</reference>
<keyword evidence="2" id="KW-0662">Pyridine nucleotide biosynthesis</keyword>
<proteinExistence type="inferred from homology"/>
<evidence type="ECO:0000313" key="10">
    <source>
        <dbReference type="EMBL" id="RAU83241.1"/>
    </source>
</evidence>
<dbReference type="InterPro" id="IPR036380">
    <property type="entry name" value="Isochorismatase-like_sf"/>
</dbReference>
<evidence type="ECO:0000259" key="9">
    <source>
        <dbReference type="Pfam" id="PF00857"/>
    </source>
</evidence>
<dbReference type="CDD" id="cd01011">
    <property type="entry name" value="nicotinamidase"/>
    <property type="match status" value="1"/>
</dbReference>
<name>A0A364RG14_9BACT</name>
<accession>A0A364RG14</accession>
<organism evidence="10 11">
    <name type="scientific">Pontibacter arcticus</name>
    <dbReference type="NCBI Taxonomy" id="2080288"/>
    <lineage>
        <taxon>Bacteria</taxon>
        <taxon>Pseudomonadati</taxon>
        <taxon>Bacteroidota</taxon>
        <taxon>Cytophagia</taxon>
        <taxon>Cytophagales</taxon>
        <taxon>Hymenobacteraceae</taxon>
        <taxon>Pontibacter</taxon>
    </lineage>
</organism>
<evidence type="ECO:0000313" key="11">
    <source>
        <dbReference type="Proteomes" id="UP000251692"/>
    </source>
</evidence>
<dbReference type="Proteomes" id="UP000251692">
    <property type="component" value="Unassembled WGS sequence"/>
</dbReference>
<reference evidence="10 11" key="2">
    <citation type="submission" date="2018-07" db="EMBL/GenBank/DDBJ databases">
        <title>Pontibacter sp. 2b14 genomic sequence and assembly.</title>
        <authorList>
            <person name="Du Z.-J."/>
        </authorList>
    </citation>
    <scope>NUCLEOTIDE SEQUENCE [LARGE SCALE GENOMIC DNA]</scope>
    <source>
        <strain evidence="10 11">2b14</strain>
    </source>
</reference>
<dbReference type="EMBL" id="QMDV01000002">
    <property type="protein sequence ID" value="RAU83241.1"/>
    <property type="molecule type" value="Genomic_DNA"/>
</dbReference>
<dbReference type="PANTHER" id="PTHR11080">
    <property type="entry name" value="PYRAZINAMIDASE/NICOTINAMIDASE"/>
    <property type="match status" value="1"/>
</dbReference>
<evidence type="ECO:0000256" key="1">
    <source>
        <dbReference type="ARBA" id="ARBA00006336"/>
    </source>
</evidence>
<dbReference type="GO" id="GO:0008936">
    <property type="term" value="F:nicotinamidase activity"/>
    <property type="evidence" value="ECO:0007669"/>
    <property type="project" value="UniProtKB-EC"/>
</dbReference>
<dbReference type="GO" id="GO:0019363">
    <property type="term" value="P:pyridine nucleotide biosynthetic process"/>
    <property type="evidence" value="ECO:0007669"/>
    <property type="project" value="UniProtKB-KW"/>
</dbReference>
<dbReference type="Pfam" id="PF00857">
    <property type="entry name" value="Isochorismatase"/>
    <property type="match status" value="1"/>
</dbReference>
<dbReference type="PANTHER" id="PTHR11080:SF2">
    <property type="entry name" value="LD05707P"/>
    <property type="match status" value="1"/>
</dbReference>
<evidence type="ECO:0000256" key="6">
    <source>
        <dbReference type="ARBA" id="ARBA00039017"/>
    </source>
</evidence>
<keyword evidence="3" id="KW-0479">Metal-binding</keyword>
<evidence type="ECO:0000256" key="3">
    <source>
        <dbReference type="ARBA" id="ARBA00022723"/>
    </source>
</evidence>
<evidence type="ECO:0000256" key="2">
    <source>
        <dbReference type="ARBA" id="ARBA00022642"/>
    </source>
</evidence>
<evidence type="ECO:0000256" key="4">
    <source>
        <dbReference type="ARBA" id="ARBA00022801"/>
    </source>
</evidence>
<dbReference type="OrthoDB" id="9791276at2"/>
<keyword evidence="4" id="KW-0378">Hydrolase</keyword>
<dbReference type="SUPFAM" id="SSF52499">
    <property type="entry name" value="Isochorismatase-like hydrolases"/>
    <property type="match status" value="1"/>
</dbReference>
<dbReference type="RefSeq" id="WP_112305391.1">
    <property type="nucleotide sequence ID" value="NZ_QMDV01000002.1"/>
</dbReference>
<comment type="pathway">
    <text evidence="5">Cofactor biosynthesis; nicotinate biosynthesis; nicotinate from nicotinamide: step 1/1.</text>
</comment>
<sequence length="209" mass="23186">MRAFLLIDIQNDFLPGGSLAVPDGDKVIPLVNQLQPGFDLVVATQDWHPQNHKSFASNHTNKNAFDVIDLNGIQQVLWPDHCVQNTPGADLSEELQTELIRTIIRKGTNPEIDSYSGFYDNGHLQTTGLADFLREHEVQEIYIAGLAGDYCVYFTAIDALEAGFNTYLIEDACRPLSPENFELAKQEIIAKGGKIIQSQDIITTTPTKV</sequence>
<dbReference type="FunFam" id="3.40.50.850:FF:000006">
    <property type="entry name" value="Bifunctional pyrazinamidase/nicotinamidase"/>
    <property type="match status" value="1"/>
</dbReference>
<keyword evidence="11" id="KW-1185">Reference proteome</keyword>
<comment type="similarity">
    <text evidence="1">Belongs to the isochorismatase family.</text>
</comment>